<dbReference type="GO" id="GO:0005886">
    <property type="term" value="C:plasma membrane"/>
    <property type="evidence" value="ECO:0007669"/>
    <property type="project" value="UniProtKB-SubCell"/>
</dbReference>
<feature type="transmembrane region" description="Helical" evidence="9">
    <location>
        <begin position="310"/>
        <end position="334"/>
    </location>
</feature>
<dbReference type="InterPro" id="IPR038076">
    <property type="entry name" value="MgtE_N_sf"/>
</dbReference>
<dbReference type="Pfam" id="PF03448">
    <property type="entry name" value="MgtE_N"/>
    <property type="match status" value="1"/>
</dbReference>
<feature type="transmembrane region" description="Helical" evidence="9">
    <location>
        <begin position="381"/>
        <end position="404"/>
    </location>
</feature>
<comment type="similarity">
    <text evidence="2 9">Belongs to the SLC41A transporter family.</text>
</comment>
<keyword evidence="4 9" id="KW-0812">Transmembrane</keyword>
<name>A0A0R2HBR5_9FIRM</name>
<reference evidence="11 12" key="1">
    <citation type="journal article" date="2015" name="Genome Announc.">
        <title>Expanding the biotechnology potential of lactobacilli through comparative genomics of 213 strains and associated genera.</title>
        <authorList>
            <person name="Sun Z."/>
            <person name="Harris H.M."/>
            <person name="McCann A."/>
            <person name="Guo C."/>
            <person name="Argimon S."/>
            <person name="Zhang W."/>
            <person name="Yang X."/>
            <person name="Jeffery I.B."/>
            <person name="Cooney J.C."/>
            <person name="Kagawa T.F."/>
            <person name="Liu W."/>
            <person name="Song Y."/>
            <person name="Salvetti E."/>
            <person name="Wrobel A."/>
            <person name="Rasinkangas P."/>
            <person name="Parkhill J."/>
            <person name="Rea M.C."/>
            <person name="O'Sullivan O."/>
            <person name="Ritari J."/>
            <person name="Douillard F.P."/>
            <person name="Paul Ross R."/>
            <person name="Yang R."/>
            <person name="Briner A.E."/>
            <person name="Felis G.E."/>
            <person name="de Vos W.M."/>
            <person name="Barrangou R."/>
            <person name="Klaenhammer T.R."/>
            <person name="Caufield P.W."/>
            <person name="Cui Y."/>
            <person name="Zhang H."/>
            <person name="O'Toole P.W."/>
        </authorList>
    </citation>
    <scope>NUCLEOTIDE SEQUENCE [LARGE SCALE GENOMIC DNA]</scope>
    <source>
        <strain evidence="11 12">DSM 20405</strain>
    </source>
</reference>
<dbReference type="Pfam" id="PF01769">
    <property type="entry name" value="MgtE"/>
    <property type="match status" value="1"/>
</dbReference>
<comment type="caution">
    <text evidence="11">The sequence shown here is derived from an EMBL/GenBank/DDBJ whole genome shotgun (WGS) entry which is preliminary data.</text>
</comment>
<dbReference type="InterPro" id="IPR006667">
    <property type="entry name" value="SLC41_membr_dom"/>
</dbReference>
<dbReference type="Proteomes" id="UP000051841">
    <property type="component" value="Unassembled WGS sequence"/>
</dbReference>
<keyword evidence="6 9" id="KW-1133">Transmembrane helix</keyword>
<feature type="transmembrane region" description="Helical" evidence="9">
    <location>
        <begin position="416"/>
        <end position="443"/>
    </location>
</feature>
<gene>
    <name evidence="11" type="ORF">IV49_GL000626</name>
</gene>
<dbReference type="SUPFAM" id="SSF54631">
    <property type="entry name" value="CBS-domain pair"/>
    <property type="match status" value="1"/>
</dbReference>
<keyword evidence="3 9" id="KW-0813">Transport</keyword>
<evidence type="ECO:0000256" key="6">
    <source>
        <dbReference type="ARBA" id="ARBA00022989"/>
    </source>
</evidence>
<dbReference type="InterPro" id="IPR046342">
    <property type="entry name" value="CBS_dom_sf"/>
</dbReference>
<comment type="subunit">
    <text evidence="9">Homodimer.</text>
</comment>
<dbReference type="InterPro" id="IPR000644">
    <property type="entry name" value="CBS_dom"/>
</dbReference>
<evidence type="ECO:0000256" key="5">
    <source>
        <dbReference type="ARBA" id="ARBA00022842"/>
    </source>
</evidence>
<dbReference type="InterPro" id="IPR006668">
    <property type="entry name" value="Mg_transptr_MgtE_intracell_dom"/>
</dbReference>
<dbReference type="InterPro" id="IPR036739">
    <property type="entry name" value="SLC41_membr_dom_sf"/>
</dbReference>
<evidence type="ECO:0000313" key="11">
    <source>
        <dbReference type="EMBL" id="KRN49835.1"/>
    </source>
</evidence>
<evidence type="ECO:0000256" key="2">
    <source>
        <dbReference type="ARBA" id="ARBA00009749"/>
    </source>
</evidence>
<evidence type="ECO:0000256" key="7">
    <source>
        <dbReference type="ARBA" id="ARBA00023136"/>
    </source>
</evidence>
<sequence>MSNLTLKDIEELLRKGNKEQIEEAIDSIHPADILEIIHDHPDHADLILSKLPNDMIADIIEEEDDEDDQYTLLTSLLKDRQREILDEMSDDELADIVGELDEEEKSQVLSNLDHDDKQTIENLLTYDPETAGGLMTTDYISIRAKNTVLDTLNYLHSASLEDLPKYYLYVVDKDGILKGVVSLRDIVESSFDTPILDITNENVKTINYLEDQEDVAKTFMKYSFIMMPVVDDENRMLGIIEIDDIMDVIEDETTEDINLMAGMSGEERVDSTLIESYISRVPWLIVNLATAVMAAAVVDKFSGTIAKVVSLASIMSIVTGMGGNAGTQSLTILVRGLSLGEIDRDNALKIFFKEVGVGLLTGITIGIFVGLGSWWFAHNPWFGLVAALAMILNMVAANIAGYLVPVVLRKCHIDPALASGVFVTTVTDCLGFLFFLGLATLFLPLLVQ</sequence>
<dbReference type="PANTHER" id="PTHR43773">
    <property type="entry name" value="MAGNESIUM TRANSPORTER MGTE"/>
    <property type="match status" value="1"/>
</dbReference>
<dbReference type="Gene3D" id="1.10.357.20">
    <property type="entry name" value="SLC41 divalent cation transporters, integral membrane domain"/>
    <property type="match status" value="1"/>
</dbReference>
<comment type="subcellular location">
    <subcellularLocation>
        <location evidence="9">Cell membrane</location>
        <topology evidence="9">Multi-pass membrane protein</topology>
    </subcellularLocation>
    <subcellularLocation>
        <location evidence="1">Membrane</location>
        <topology evidence="1">Multi-pass membrane protein</topology>
    </subcellularLocation>
</comment>
<dbReference type="CDD" id="cd04606">
    <property type="entry name" value="CBS_pair_Mg_transporter"/>
    <property type="match status" value="1"/>
</dbReference>
<dbReference type="GO" id="GO:0046872">
    <property type="term" value="F:metal ion binding"/>
    <property type="evidence" value="ECO:0007669"/>
    <property type="project" value="UniProtKB-KW"/>
</dbReference>
<dbReference type="Pfam" id="PF00571">
    <property type="entry name" value="CBS"/>
    <property type="match status" value="2"/>
</dbReference>
<dbReference type="SMART" id="SM00924">
    <property type="entry name" value="MgtE_N"/>
    <property type="match status" value="1"/>
</dbReference>
<keyword evidence="5 9" id="KW-0460">Magnesium</keyword>
<feature type="domain" description="CBS" evidence="10">
    <location>
        <begin position="198"/>
        <end position="255"/>
    </location>
</feature>
<dbReference type="PANTHER" id="PTHR43773:SF1">
    <property type="entry name" value="MAGNESIUM TRANSPORTER MGTE"/>
    <property type="match status" value="1"/>
</dbReference>
<feature type="transmembrane region" description="Helical" evidence="9">
    <location>
        <begin position="281"/>
        <end position="298"/>
    </location>
</feature>
<evidence type="ECO:0000256" key="9">
    <source>
        <dbReference type="RuleBase" id="RU362011"/>
    </source>
</evidence>
<comment type="function">
    <text evidence="9">Acts as a magnesium transporter.</text>
</comment>
<feature type="domain" description="CBS" evidence="10">
    <location>
        <begin position="135"/>
        <end position="197"/>
    </location>
</feature>
<dbReference type="SUPFAM" id="SSF161093">
    <property type="entry name" value="MgtE membrane domain-like"/>
    <property type="match status" value="1"/>
</dbReference>
<dbReference type="NCBIfam" id="TIGR00400">
    <property type="entry name" value="mgtE"/>
    <property type="match status" value="1"/>
</dbReference>
<dbReference type="EMBL" id="JQBL01000019">
    <property type="protein sequence ID" value="KRN49835.1"/>
    <property type="molecule type" value="Genomic_DNA"/>
</dbReference>
<keyword evidence="7 9" id="KW-0472">Membrane</keyword>
<dbReference type="Gene3D" id="3.10.580.10">
    <property type="entry name" value="CBS-domain"/>
    <property type="match status" value="1"/>
</dbReference>
<accession>A0A0R2HBR5</accession>
<dbReference type="InterPro" id="IPR006669">
    <property type="entry name" value="MgtE_transporter"/>
</dbReference>
<dbReference type="AlphaFoldDB" id="A0A0R2HBR5"/>
<keyword evidence="9" id="KW-1003">Cell membrane</keyword>
<proteinExistence type="inferred from homology"/>
<dbReference type="Gene3D" id="1.25.60.10">
    <property type="entry name" value="MgtE N-terminal domain-like"/>
    <property type="match status" value="1"/>
</dbReference>
<organism evidence="11 12">
    <name type="scientific">Kandleria vitulina DSM 20405</name>
    <dbReference type="NCBI Taxonomy" id="1410657"/>
    <lineage>
        <taxon>Bacteria</taxon>
        <taxon>Bacillati</taxon>
        <taxon>Bacillota</taxon>
        <taxon>Erysipelotrichia</taxon>
        <taxon>Erysipelotrichales</taxon>
        <taxon>Coprobacillaceae</taxon>
        <taxon>Kandleria</taxon>
    </lineage>
</organism>
<evidence type="ECO:0000256" key="8">
    <source>
        <dbReference type="PROSITE-ProRule" id="PRU00703"/>
    </source>
</evidence>
<dbReference type="SUPFAM" id="SSF158791">
    <property type="entry name" value="MgtE N-terminal domain-like"/>
    <property type="match status" value="1"/>
</dbReference>
<keyword evidence="8" id="KW-0129">CBS domain</keyword>
<evidence type="ECO:0000259" key="10">
    <source>
        <dbReference type="PROSITE" id="PS51371"/>
    </source>
</evidence>
<evidence type="ECO:0000256" key="3">
    <source>
        <dbReference type="ARBA" id="ARBA00022448"/>
    </source>
</evidence>
<dbReference type="RefSeq" id="WP_031589465.1">
    <property type="nucleotide sequence ID" value="NZ_JNKN01000023.1"/>
</dbReference>
<keyword evidence="12" id="KW-1185">Reference proteome</keyword>
<evidence type="ECO:0000256" key="1">
    <source>
        <dbReference type="ARBA" id="ARBA00004141"/>
    </source>
</evidence>
<dbReference type="SMART" id="SM00116">
    <property type="entry name" value="CBS"/>
    <property type="match status" value="2"/>
</dbReference>
<dbReference type="PATRIC" id="fig|1410657.5.peg.652"/>
<keyword evidence="9" id="KW-0479">Metal-binding</keyword>
<evidence type="ECO:0000256" key="4">
    <source>
        <dbReference type="ARBA" id="ARBA00022692"/>
    </source>
</evidence>
<evidence type="ECO:0000313" key="12">
    <source>
        <dbReference type="Proteomes" id="UP000051841"/>
    </source>
</evidence>
<feature type="transmembrane region" description="Helical" evidence="9">
    <location>
        <begin position="355"/>
        <end position="375"/>
    </location>
</feature>
<dbReference type="PROSITE" id="PS51371">
    <property type="entry name" value="CBS"/>
    <property type="match status" value="2"/>
</dbReference>
<protein>
    <recommendedName>
        <fullName evidence="9">Magnesium transporter MgtE</fullName>
    </recommendedName>
</protein>
<dbReference type="GO" id="GO:0015095">
    <property type="term" value="F:magnesium ion transmembrane transporter activity"/>
    <property type="evidence" value="ECO:0007669"/>
    <property type="project" value="UniProtKB-UniRule"/>
</dbReference>